<dbReference type="SUPFAM" id="SSF46689">
    <property type="entry name" value="Homeodomain-like"/>
    <property type="match status" value="1"/>
</dbReference>
<dbReference type="Proteomes" id="UP000244893">
    <property type="component" value="Unassembled WGS sequence"/>
</dbReference>
<keyword evidence="7" id="KW-1185">Reference proteome</keyword>
<comment type="caution">
    <text evidence="6">The sequence shown here is derived from an EMBL/GenBank/DDBJ whole genome shotgun (WGS) entry which is preliminary data.</text>
</comment>
<dbReference type="InterPro" id="IPR001647">
    <property type="entry name" value="HTH_TetR"/>
</dbReference>
<evidence type="ECO:0000256" key="3">
    <source>
        <dbReference type="ARBA" id="ARBA00023163"/>
    </source>
</evidence>
<reference evidence="6 7" key="1">
    <citation type="submission" date="2018-05" db="EMBL/GenBank/DDBJ databases">
        <title>Amnibacterium sp. M8JJ-5, whole genome shotgun sequence.</title>
        <authorList>
            <person name="Tuo L."/>
        </authorList>
    </citation>
    <scope>NUCLEOTIDE SEQUENCE [LARGE SCALE GENOMIC DNA]</scope>
    <source>
        <strain evidence="6 7">M8JJ-5</strain>
    </source>
</reference>
<dbReference type="InterPro" id="IPR036271">
    <property type="entry name" value="Tet_transcr_reg_TetR-rel_C_sf"/>
</dbReference>
<evidence type="ECO:0000256" key="2">
    <source>
        <dbReference type="ARBA" id="ARBA00023125"/>
    </source>
</evidence>
<dbReference type="PANTHER" id="PTHR47506:SF10">
    <property type="entry name" value="TRANSCRIPTIONAL REGULATORY PROTEIN"/>
    <property type="match status" value="1"/>
</dbReference>
<evidence type="ECO:0000259" key="5">
    <source>
        <dbReference type="PROSITE" id="PS50977"/>
    </source>
</evidence>
<dbReference type="Gene3D" id="1.10.357.10">
    <property type="entry name" value="Tetracycline Repressor, domain 2"/>
    <property type="match status" value="1"/>
</dbReference>
<gene>
    <name evidence="6" type="ORF">DDQ50_15725</name>
</gene>
<sequence>MARPRRFDEQSLLDAAQEIFWAQGYDRTSIEDVSAASGVGNGSIYSAYGSKLGLFLAVFERYCEGRVSLVETVVSSHRGDFESAVANYLAEIVADCTAHADRRGCLMLNSLAELGSRFPDVVVIGRRSIGRMESILERRVAQGVAAGDIDLADAQIPALGNHIVLVSQGLISLSRVGVPVEQLRAIADTSTRMSALLRAA</sequence>
<evidence type="ECO:0000256" key="4">
    <source>
        <dbReference type="PROSITE-ProRule" id="PRU00335"/>
    </source>
</evidence>
<evidence type="ECO:0000256" key="1">
    <source>
        <dbReference type="ARBA" id="ARBA00023015"/>
    </source>
</evidence>
<dbReference type="InterPro" id="IPR009057">
    <property type="entry name" value="Homeodomain-like_sf"/>
</dbReference>
<feature type="domain" description="HTH tetR-type" evidence="5">
    <location>
        <begin position="6"/>
        <end position="66"/>
    </location>
</feature>
<keyword evidence="3" id="KW-0804">Transcription</keyword>
<keyword evidence="2 4" id="KW-0238">DNA-binding</keyword>
<accession>A0A2V1HQL5</accession>
<dbReference type="EMBL" id="QEOP01000004">
    <property type="protein sequence ID" value="PVZ93419.1"/>
    <property type="molecule type" value="Genomic_DNA"/>
</dbReference>
<evidence type="ECO:0000313" key="7">
    <source>
        <dbReference type="Proteomes" id="UP000244893"/>
    </source>
</evidence>
<dbReference type="Gene3D" id="1.10.10.60">
    <property type="entry name" value="Homeodomain-like"/>
    <property type="match status" value="1"/>
</dbReference>
<keyword evidence="1" id="KW-0805">Transcription regulation</keyword>
<protein>
    <submittedName>
        <fullName evidence="6">TetR/AcrR family transcriptional regulator</fullName>
    </submittedName>
</protein>
<dbReference type="PANTHER" id="PTHR47506">
    <property type="entry name" value="TRANSCRIPTIONAL REGULATORY PROTEIN"/>
    <property type="match status" value="1"/>
</dbReference>
<dbReference type="AlphaFoldDB" id="A0A2V1HQL5"/>
<dbReference type="GO" id="GO:0003677">
    <property type="term" value="F:DNA binding"/>
    <property type="evidence" value="ECO:0007669"/>
    <property type="project" value="UniProtKB-UniRule"/>
</dbReference>
<dbReference type="RefSeq" id="WP_116757747.1">
    <property type="nucleotide sequence ID" value="NZ_JBHUEX010000001.1"/>
</dbReference>
<feature type="DNA-binding region" description="H-T-H motif" evidence="4">
    <location>
        <begin position="29"/>
        <end position="48"/>
    </location>
</feature>
<dbReference type="SUPFAM" id="SSF48498">
    <property type="entry name" value="Tetracyclin repressor-like, C-terminal domain"/>
    <property type="match status" value="1"/>
</dbReference>
<dbReference type="OrthoDB" id="9805134at2"/>
<organism evidence="6 7">
    <name type="scientific">Amnibacterium flavum</name>
    <dbReference type="NCBI Taxonomy" id="2173173"/>
    <lineage>
        <taxon>Bacteria</taxon>
        <taxon>Bacillati</taxon>
        <taxon>Actinomycetota</taxon>
        <taxon>Actinomycetes</taxon>
        <taxon>Micrococcales</taxon>
        <taxon>Microbacteriaceae</taxon>
        <taxon>Amnibacterium</taxon>
    </lineage>
</organism>
<dbReference type="PRINTS" id="PR00455">
    <property type="entry name" value="HTHTETR"/>
</dbReference>
<proteinExistence type="predicted"/>
<dbReference type="PROSITE" id="PS50977">
    <property type="entry name" value="HTH_TETR_2"/>
    <property type="match status" value="1"/>
</dbReference>
<dbReference type="Pfam" id="PF00440">
    <property type="entry name" value="TetR_N"/>
    <property type="match status" value="1"/>
</dbReference>
<name>A0A2V1HQL5_9MICO</name>
<evidence type="ECO:0000313" key="6">
    <source>
        <dbReference type="EMBL" id="PVZ93419.1"/>
    </source>
</evidence>